<evidence type="ECO:0000313" key="11">
    <source>
        <dbReference type="EMBL" id="GAM43834.1"/>
    </source>
</evidence>
<dbReference type="EC" id="2.3.1.181" evidence="5"/>
<accession>A0A6V8HP78</accession>
<dbReference type="EMBL" id="DF933856">
    <property type="protein sequence ID" value="GAM43834.1"/>
    <property type="molecule type" value="Genomic_DNA"/>
</dbReference>
<dbReference type="PROSITE" id="PS51733">
    <property type="entry name" value="BPL_LPL_CATALYTIC"/>
    <property type="match status" value="1"/>
</dbReference>
<dbReference type="GO" id="GO:0033819">
    <property type="term" value="F:lipoyl(octanoyl) transferase activity"/>
    <property type="evidence" value="ECO:0007669"/>
    <property type="project" value="UniProtKB-EC"/>
</dbReference>
<dbReference type="InterPro" id="IPR000544">
    <property type="entry name" value="Octanoyltransferase"/>
</dbReference>
<dbReference type="PANTHER" id="PTHR10993:SF7">
    <property type="entry name" value="LIPOYLTRANSFERASE 2, MITOCHONDRIAL-RELATED"/>
    <property type="match status" value="1"/>
</dbReference>
<evidence type="ECO:0000256" key="2">
    <source>
        <dbReference type="ARBA" id="ARBA00007907"/>
    </source>
</evidence>
<dbReference type="InterPro" id="IPR020605">
    <property type="entry name" value="Octanoyltransferase_CS"/>
</dbReference>
<dbReference type="PROSITE" id="PS01313">
    <property type="entry name" value="LIPB"/>
    <property type="match status" value="1"/>
</dbReference>
<feature type="compositionally biased region" description="Polar residues" evidence="9">
    <location>
        <begin position="46"/>
        <end position="63"/>
    </location>
</feature>
<dbReference type="InterPro" id="IPR004143">
    <property type="entry name" value="BPL_LPL_catalytic"/>
</dbReference>
<comment type="similarity">
    <text evidence="2 5">Belongs to the LipB family.</text>
</comment>
<evidence type="ECO:0000256" key="8">
    <source>
        <dbReference type="PIRSR" id="PIRSR016262-3"/>
    </source>
</evidence>
<proteinExistence type="inferred from homology"/>
<keyword evidence="4 5" id="KW-0012">Acyltransferase</keyword>
<evidence type="ECO:0000256" key="3">
    <source>
        <dbReference type="ARBA" id="ARBA00022679"/>
    </source>
</evidence>
<keyword evidence="12" id="KW-1185">Reference proteome</keyword>
<evidence type="ECO:0000256" key="5">
    <source>
        <dbReference type="PIRNR" id="PIRNR016262"/>
    </source>
</evidence>
<evidence type="ECO:0000256" key="7">
    <source>
        <dbReference type="PIRSR" id="PIRSR016262-2"/>
    </source>
</evidence>
<feature type="compositionally biased region" description="Gly residues" evidence="9">
    <location>
        <begin position="114"/>
        <end position="123"/>
    </location>
</feature>
<dbReference type="Pfam" id="PF21948">
    <property type="entry name" value="LplA-B_cat"/>
    <property type="match status" value="1"/>
</dbReference>
<feature type="binding site" evidence="7">
    <location>
        <begin position="230"/>
        <end position="232"/>
    </location>
    <ligand>
        <name>substrate</name>
    </ligand>
</feature>
<evidence type="ECO:0000256" key="1">
    <source>
        <dbReference type="ARBA" id="ARBA00004821"/>
    </source>
</evidence>
<organism evidence="11 12">
    <name type="scientific">Talaromyces pinophilus</name>
    <name type="common">Penicillium pinophilum</name>
    <dbReference type="NCBI Taxonomy" id="128442"/>
    <lineage>
        <taxon>Eukaryota</taxon>
        <taxon>Fungi</taxon>
        <taxon>Dikarya</taxon>
        <taxon>Ascomycota</taxon>
        <taxon>Pezizomycotina</taxon>
        <taxon>Eurotiomycetes</taxon>
        <taxon>Eurotiomycetidae</taxon>
        <taxon>Eurotiales</taxon>
        <taxon>Trichocomaceae</taxon>
        <taxon>Talaromyces</taxon>
        <taxon>Talaromyces sect. Talaromyces</taxon>
    </lineage>
</organism>
<comment type="catalytic activity">
    <reaction evidence="5">
        <text>octanoyl-[ACP] + L-lysyl-[protein] = N(6)-octanoyl-L-lysyl-[protein] + holo-[ACP] + H(+)</text>
        <dbReference type="Rhea" id="RHEA:17665"/>
        <dbReference type="Rhea" id="RHEA-COMP:9636"/>
        <dbReference type="Rhea" id="RHEA-COMP:9685"/>
        <dbReference type="Rhea" id="RHEA-COMP:9752"/>
        <dbReference type="Rhea" id="RHEA-COMP:9928"/>
        <dbReference type="ChEBI" id="CHEBI:15378"/>
        <dbReference type="ChEBI" id="CHEBI:29969"/>
        <dbReference type="ChEBI" id="CHEBI:64479"/>
        <dbReference type="ChEBI" id="CHEBI:78463"/>
        <dbReference type="ChEBI" id="CHEBI:78809"/>
        <dbReference type="EC" id="2.3.1.181"/>
    </reaction>
</comment>
<keyword evidence="3 5" id="KW-0808">Transferase</keyword>
<dbReference type="InterPro" id="IPR045864">
    <property type="entry name" value="aa-tRNA-synth_II/BPL/LPL"/>
</dbReference>
<dbReference type="PANTHER" id="PTHR10993">
    <property type="entry name" value="OCTANOYLTRANSFERASE"/>
    <property type="match status" value="1"/>
</dbReference>
<evidence type="ECO:0000256" key="6">
    <source>
        <dbReference type="PIRSR" id="PIRSR016262-1"/>
    </source>
</evidence>
<comment type="caution">
    <text evidence="11">The sequence shown here is derived from an EMBL/GenBank/DDBJ whole genome shotgun (WGS) entry which is preliminary data.</text>
</comment>
<reference evidence="12" key="1">
    <citation type="journal article" date="2015" name="Genome Announc.">
        <title>Draft genome sequence of Talaromyces cellulolyticus strain Y-94, a source of lignocellulosic biomass-degrading enzymes.</title>
        <authorList>
            <person name="Fujii T."/>
            <person name="Koike H."/>
            <person name="Sawayama S."/>
            <person name="Yano S."/>
            <person name="Inoue H."/>
        </authorList>
    </citation>
    <scope>NUCLEOTIDE SEQUENCE [LARGE SCALE GENOMIC DNA]</scope>
    <source>
        <strain evidence="12">Y-94</strain>
    </source>
</reference>
<evidence type="ECO:0000259" key="10">
    <source>
        <dbReference type="PROSITE" id="PS51733"/>
    </source>
</evidence>
<feature type="binding site" evidence="7">
    <location>
        <begin position="133"/>
        <end position="140"/>
    </location>
    <ligand>
        <name>substrate</name>
    </ligand>
</feature>
<gene>
    <name evidence="11" type="ORF">TCE0_060f18971</name>
</gene>
<dbReference type="PIRSF" id="PIRSF016262">
    <property type="entry name" value="LPLase"/>
    <property type="match status" value="1"/>
</dbReference>
<evidence type="ECO:0000313" key="12">
    <source>
        <dbReference type="Proteomes" id="UP000053095"/>
    </source>
</evidence>
<feature type="region of interest" description="Disordered" evidence="9">
    <location>
        <begin position="189"/>
        <end position="210"/>
    </location>
</feature>
<evidence type="ECO:0000256" key="4">
    <source>
        <dbReference type="ARBA" id="ARBA00023315"/>
    </source>
</evidence>
<evidence type="ECO:0000256" key="9">
    <source>
        <dbReference type="SAM" id="MobiDB-lite"/>
    </source>
</evidence>
<dbReference type="SUPFAM" id="SSF55681">
    <property type="entry name" value="Class II aaRS and biotin synthetases"/>
    <property type="match status" value="1"/>
</dbReference>
<name>A0A6V8HP78_TALPI</name>
<feature type="compositionally biased region" description="Low complexity" evidence="9">
    <location>
        <begin position="71"/>
        <end position="91"/>
    </location>
</feature>
<dbReference type="Gene3D" id="3.30.930.10">
    <property type="entry name" value="Bira Bifunctional Protein, Domain 2"/>
    <property type="match status" value="1"/>
</dbReference>
<comment type="pathway">
    <text evidence="1 5">Protein modification; protein lipoylation via endogenous pathway; protein N(6)-(lipoyl)lysine from octanoyl-[acyl-carrier-protein]: step 1/2.</text>
</comment>
<feature type="site" description="Lowers pKa of active site Cys" evidence="8">
    <location>
        <position position="214"/>
    </location>
</feature>
<dbReference type="Proteomes" id="UP000053095">
    <property type="component" value="Unassembled WGS sequence"/>
</dbReference>
<protein>
    <recommendedName>
        <fullName evidence="5">Octanoyltransferase</fullName>
        <ecNumber evidence="5">2.3.1.181</ecNumber>
    </recommendedName>
</protein>
<feature type="binding site" evidence="7">
    <location>
        <begin position="217"/>
        <end position="219"/>
    </location>
    <ligand>
        <name>substrate</name>
    </ligand>
</feature>
<dbReference type="UniPathway" id="UPA00538">
    <property type="reaction ID" value="UER00592"/>
</dbReference>
<dbReference type="AlphaFoldDB" id="A0A6V8HP78"/>
<feature type="region of interest" description="Disordered" evidence="9">
    <location>
        <begin position="109"/>
        <end position="139"/>
    </location>
</feature>
<feature type="active site" description="Acyl-thioester intermediate" evidence="6">
    <location>
        <position position="249"/>
    </location>
</feature>
<feature type="domain" description="BPL/LPL catalytic" evidence="10">
    <location>
        <begin position="87"/>
        <end position="295"/>
    </location>
</feature>
<dbReference type="GO" id="GO:0009249">
    <property type="term" value="P:protein lipoylation"/>
    <property type="evidence" value="ECO:0007669"/>
    <property type="project" value="InterPro"/>
</dbReference>
<dbReference type="FunFam" id="3.30.930.10:FF:000108">
    <property type="entry name" value="Octanoyltransferase"/>
    <property type="match status" value="1"/>
</dbReference>
<feature type="region of interest" description="Disordered" evidence="9">
    <location>
        <begin position="36"/>
        <end position="94"/>
    </location>
</feature>
<dbReference type="NCBIfam" id="TIGR00214">
    <property type="entry name" value="lipB"/>
    <property type="match status" value="1"/>
</dbReference>
<feature type="compositionally biased region" description="Basic and acidic residues" evidence="9">
    <location>
        <begin position="200"/>
        <end position="210"/>
    </location>
</feature>
<comment type="function">
    <text evidence="5">Catalyzes the transfer of endogenously produced octanoic acid from octanoyl-acyl-carrier-protein onto the lipoyl domains of lipoate-dependent enzymes. Lipoyl-ACP can also act as a substrate although octanoyl-ACP is likely to be the physiological substrate.</text>
</comment>
<sequence>MRLAHLHLPNITPFNTVSAIQQTLTLQHLAYKKAISSPSPSSSISEQLQPDPTIITFTPNPVYTTGRRDLPPSNTSSPSDPVPSPELSLPPSLEPIRHLLDPTIHSKAGAAAAGEGGGGGGGGRKAEYHPTLRGGQTTYHGPGQLVAYTILDLRRLGLSPRCHISLLEKSVIDLLGRYGVTGFTTKDPGVWVNHPPQNRRQKDGKGEEEREARKITAVGVHLRRHISSFGVGLNVTEEPMWYFKQIVACGLEGKEATSLAGQGVNFSPDKNEEEVMKEVADGFVDSFVKRLEVDFPVGREGGVKREGIEEVYKIGVGDVISDK</sequence>
<feature type="compositionally biased region" description="Low complexity" evidence="9">
    <location>
        <begin position="36"/>
        <end position="45"/>
    </location>
</feature>